<dbReference type="PANTHER" id="PTHR43713:SF3">
    <property type="entry name" value="GLUTAMATE-1-SEMIALDEHYDE 2,1-AMINOMUTASE 1, CHLOROPLASTIC-RELATED"/>
    <property type="match status" value="1"/>
</dbReference>
<dbReference type="InterPro" id="IPR015421">
    <property type="entry name" value="PyrdxlP-dep_Trfase_major"/>
</dbReference>
<dbReference type="InterPro" id="IPR015422">
    <property type="entry name" value="PyrdxlP-dep_Trfase_small"/>
</dbReference>
<dbReference type="OrthoDB" id="9801052at2"/>
<dbReference type="AlphaFoldDB" id="A0A3R7GVG4"/>
<comment type="cofactor">
    <cofactor evidence="1">
        <name>pyridoxal 5'-phosphate</name>
        <dbReference type="ChEBI" id="CHEBI:597326"/>
    </cofactor>
</comment>
<evidence type="ECO:0000256" key="3">
    <source>
        <dbReference type="RuleBase" id="RU003560"/>
    </source>
</evidence>
<evidence type="ECO:0008006" key="7">
    <source>
        <dbReference type="Google" id="ProtNLM"/>
    </source>
</evidence>
<evidence type="ECO:0000313" key="5">
    <source>
        <dbReference type="EMBL" id="RKF48326.1"/>
    </source>
</evidence>
<evidence type="ECO:0000313" key="6">
    <source>
        <dbReference type="Proteomes" id="UP000283709"/>
    </source>
</evidence>
<gene>
    <name evidence="5" type="ORF">BCY88_21595</name>
</gene>
<dbReference type="SUPFAM" id="SSF53383">
    <property type="entry name" value="PLP-dependent transferases"/>
    <property type="match status" value="1"/>
</dbReference>
<dbReference type="Pfam" id="PF00202">
    <property type="entry name" value="Aminotran_3"/>
    <property type="match status" value="1"/>
</dbReference>
<sequence>MSQALSDSLRSPLAQVNTGPRGHSLLPGGIGKTMLAVGPWSPTAVRGEGWRLWDDTGRELIDLHGTFTVNVHGNAHPVIVSAVQEAAAAGMAFGLPNRHEIEHARRLVNRLTGLDQVRYTNSGTEAVQLAVRLARAQTGRSRVIVVNGSYHGWGESLLPTMGPRVARGIPSGMWDQTEVVGFNDAAALEKMVNSGPGQFAAIVLDLLPNRIGMVPPGDAFLETAMRLARRHGIALVVDEVISFRLGYGGLVGARSLDADLVCLGKLIGGGLPVGALVGKVHWMAGLDTLSGQSLEHGGTFAANPVSMAAGVAALDLLGAPALAHIDALGQRFRDQLVEPLARHGWQPRGQGSLCRIFPAHARDNAAILDVQRRLWWALYERGVLIARHGVVAISTVMNSDVIDRAASAVVDAMDQLS</sequence>
<keyword evidence="2 3" id="KW-0663">Pyridoxal phosphate</keyword>
<dbReference type="Gene3D" id="3.90.1150.10">
    <property type="entry name" value="Aspartate Aminotransferase, domain 1"/>
    <property type="match status" value="1"/>
</dbReference>
<name>A0A3R7GVG4_9BURK</name>
<evidence type="ECO:0000256" key="2">
    <source>
        <dbReference type="ARBA" id="ARBA00022898"/>
    </source>
</evidence>
<proteinExistence type="inferred from homology"/>
<dbReference type="RefSeq" id="WP_120344021.1">
    <property type="nucleotide sequence ID" value="NZ_MCAS01000008.1"/>
</dbReference>
<protein>
    <recommendedName>
        <fullName evidence="7">Glutamate-1-semialdehyde 2,1-aminomutase</fullName>
    </recommendedName>
</protein>
<dbReference type="Proteomes" id="UP000283709">
    <property type="component" value="Unassembled WGS sequence"/>
</dbReference>
<dbReference type="PANTHER" id="PTHR43713">
    <property type="entry name" value="GLUTAMATE-1-SEMIALDEHYDE 2,1-AMINOMUTASE"/>
    <property type="match status" value="1"/>
</dbReference>
<dbReference type="InterPro" id="IPR005814">
    <property type="entry name" value="Aminotrans_3"/>
</dbReference>
<evidence type="ECO:0000256" key="4">
    <source>
        <dbReference type="SAM" id="MobiDB-lite"/>
    </source>
</evidence>
<dbReference type="EMBL" id="MCAS01000008">
    <property type="protein sequence ID" value="RKF48326.1"/>
    <property type="molecule type" value="Genomic_DNA"/>
</dbReference>
<feature type="compositionally biased region" description="Polar residues" evidence="4">
    <location>
        <begin position="1"/>
        <end position="18"/>
    </location>
</feature>
<dbReference type="GO" id="GO:0008483">
    <property type="term" value="F:transaminase activity"/>
    <property type="evidence" value="ECO:0007669"/>
    <property type="project" value="InterPro"/>
</dbReference>
<accession>A0A3R7GVG4</accession>
<comment type="similarity">
    <text evidence="3">Belongs to the class-III pyridoxal-phosphate-dependent aminotransferase family.</text>
</comment>
<evidence type="ECO:0000256" key="1">
    <source>
        <dbReference type="ARBA" id="ARBA00001933"/>
    </source>
</evidence>
<dbReference type="GO" id="GO:0030170">
    <property type="term" value="F:pyridoxal phosphate binding"/>
    <property type="evidence" value="ECO:0007669"/>
    <property type="project" value="InterPro"/>
</dbReference>
<reference evidence="5 6" key="1">
    <citation type="submission" date="2016-07" db="EMBL/GenBank/DDBJ databases">
        <title>Genome analysis of Burkholderia fungorum ES3-20.</title>
        <authorList>
            <person name="Xu D."/>
            <person name="Yao R."/>
            <person name="Zheng S."/>
        </authorList>
    </citation>
    <scope>NUCLEOTIDE SEQUENCE [LARGE SCALE GENOMIC DNA]</scope>
    <source>
        <strain evidence="5 6">ES3-20</strain>
    </source>
</reference>
<dbReference type="InterPro" id="IPR015424">
    <property type="entry name" value="PyrdxlP-dep_Trfase"/>
</dbReference>
<dbReference type="Gene3D" id="3.40.640.10">
    <property type="entry name" value="Type I PLP-dependent aspartate aminotransferase-like (Major domain)"/>
    <property type="match status" value="1"/>
</dbReference>
<feature type="region of interest" description="Disordered" evidence="4">
    <location>
        <begin position="1"/>
        <end position="25"/>
    </location>
</feature>
<comment type="caution">
    <text evidence="5">The sequence shown here is derived from an EMBL/GenBank/DDBJ whole genome shotgun (WGS) entry which is preliminary data.</text>
</comment>
<organism evidence="5 6">
    <name type="scientific">Paraburkholderia fungorum</name>
    <dbReference type="NCBI Taxonomy" id="134537"/>
    <lineage>
        <taxon>Bacteria</taxon>
        <taxon>Pseudomonadati</taxon>
        <taxon>Pseudomonadota</taxon>
        <taxon>Betaproteobacteria</taxon>
        <taxon>Burkholderiales</taxon>
        <taxon>Burkholderiaceae</taxon>
        <taxon>Paraburkholderia</taxon>
    </lineage>
</organism>